<reference evidence="6" key="1">
    <citation type="submission" date="2009-01" db="EMBL/GenBank/DDBJ databases">
        <title>Complete sequence of Anaeromyxobacter dehalogenans 2CP-1.</title>
        <authorList>
            <consortium name="US DOE Joint Genome Institute"/>
            <person name="Lucas S."/>
            <person name="Copeland A."/>
            <person name="Lapidus A."/>
            <person name="Glavina del Rio T."/>
            <person name="Dalin E."/>
            <person name="Tice H."/>
            <person name="Bruce D."/>
            <person name="Goodwin L."/>
            <person name="Pitluck S."/>
            <person name="Saunders E."/>
            <person name="Brettin T."/>
            <person name="Detter J.C."/>
            <person name="Han C."/>
            <person name="Larimer F."/>
            <person name="Land M."/>
            <person name="Hauser L."/>
            <person name="Kyrpides N."/>
            <person name="Ovchinnikova G."/>
            <person name="Beliaev A.S."/>
            <person name="Richardson P."/>
        </authorList>
    </citation>
    <scope>NUCLEOTIDE SEQUENCE</scope>
    <source>
        <strain evidence="6">2CP-1</strain>
    </source>
</reference>
<keyword evidence="4" id="KW-0676">Redox-active center</keyword>
<evidence type="ECO:0000313" key="7">
    <source>
        <dbReference type="Proteomes" id="UP000007089"/>
    </source>
</evidence>
<dbReference type="PANTHER" id="PTHR42852">
    <property type="entry name" value="THIOL:DISULFIDE INTERCHANGE PROTEIN DSBE"/>
    <property type="match status" value="1"/>
</dbReference>
<dbReference type="Proteomes" id="UP000007089">
    <property type="component" value="Chromosome"/>
</dbReference>
<evidence type="ECO:0000256" key="3">
    <source>
        <dbReference type="ARBA" id="ARBA00023157"/>
    </source>
</evidence>
<name>B8J8C7_ANAD2</name>
<evidence type="ECO:0000256" key="2">
    <source>
        <dbReference type="ARBA" id="ARBA00022748"/>
    </source>
</evidence>
<evidence type="ECO:0000313" key="6">
    <source>
        <dbReference type="EMBL" id="ACL65426.1"/>
    </source>
</evidence>
<organism evidence="6 7">
    <name type="scientific">Anaeromyxobacter dehalogenans (strain ATCC BAA-258 / DSM 21875 / 2CP-1)</name>
    <dbReference type="NCBI Taxonomy" id="455488"/>
    <lineage>
        <taxon>Bacteria</taxon>
        <taxon>Pseudomonadati</taxon>
        <taxon>Myxococcota</taxon>
        <taxon>Myxococcia</taxon>
        <taxon>Myxococcales</taxon>
        <taxon>Cystobacterineae</taxon>
        <taxon>Anaeromyxobacteraceae</taxon>
        <taxon>Anaeromyxobacter</taxon>
    </lineage>
</organism>
<dbReference type="HOGENOM" id="CLU_042529_11_2_7"/>
<evidence type="ECO:0000256" key="1">
    <source>
        <dbReference type="ARBA" id="ARBA00004196"/>
    </source>
</evidence>
<dbReference type="KEGG" id="acp:A2cp1_2085"/>
<dbReference type="GO" id="GO:0016209">
    <property type="term" value="F:antioxidant activity"/>
    <property type="evidence" value="ECO:0007669"/>
    <property type="project" value="InterPro"/>
</dbReference>
<dbReference type="InterPro" id="IPR013766">
    <property type="entry name" value="Thioredoxin_domain"/>
</dbReference>
<dbReference type="GO" id="GO:0030313">
    <property type="term" value="C:cell envelope"/>
    <property type="evidence" value="ECO:0007669"/>
    <property type="project" value="UniProtKB-SubCell"/>
</dbReference>
<comment type="subcellular location">
    <subcellularLocation>
        <location evidence="1">Cell envelope</location>
    </subcellularLocation>
</comment>
<feature type="domain" description="Thioredoxin" evidence="5">
    <location>
        <begin position="31"/>
        <end position="167"/>
    </location>
</feature>
<dbReference type="GO" id="GO:0016491">
    <property type="term" value="F:oxidoreductase activity"/>
    <property type="evidence" value="ECO:0007669"/>
    <property type="project" value="InterPro"/>
</dbReference>
<dbReference type="RefSeq" id="WP_012633283.1">
    <property type="nucleotide sequence ID" value="NC_011891.1"/>
</dbReference>
<gene>
    <name evidence="6" type="ordered locus">A2cp1_2085</name>
</gene>
<dbReference type="Gene3D" id="3.40.30.10">
    <property type="entry name" value="Glutaredoxin"/>
    <property type="match status" value="1"/>
</dbReference>
<dbReference type="CDD" id="cd02966">
    <property type="entry name" value="TlpA_like_family"/>
    <property type="match status" value="1"/>
</dbReference>
<dbReference type="Pfam" id="PF00578">
    <property type="entry name" value="AhpC-TSA"/>
    <property type="match status" value="1"/>
</dbReference>
<dbReference type="PROSITE" id="PS51352">
    <property type="entry name" value="THIOREDOXIN_2"/>
    <property type="match status" value="1"/>
</dbReference>
<dbReference type="InterPro" id="IPR036249">
    <property type="entry name" value="Thioredoxin-like_sf"/>
</dbReference>
<dbReference type="InterPro" id="IPR000866">
    <property type="entry name" value="AhpC/TSA"/>
</dbReference>
<sequence length="173" mass="18518">MNGRLKLVLVALLAVVAFQVFFRGRGAPRSQGGGHPAPPLALPDLAGRTVDLEALRGKVVAVNFWASWCGPCRAEIPDLAEVWRAHQGKCFELLGVAEESGREDVLAMARGIPYPILIDARATALEPWGVPAYPRTYLVDAQGTVQHVFAGTLDRETLTAALQPLLPASCPKG</sequence>
<proteinExistence type="predicted"/>
<dbReference type="InterPro" id="IPR050553">
    <property type="entry name" value="Thioredoxin_ResA/DsbE_sf"/>
</dbReference>
<dbReference type="AlphaFoldDB" id="B8J8C7"/>
<evidence type="ECO:0000256" key="4">
    <source>
        <dbReference type="ARBA" id="ARBA00023284"/>
    </source>
</evidence>
<dbReference type="GO" id="GO:0017004">
    <property type="term" value="P:cytochrome complex assembly"/>
    <property type="evidence" value="ECO:0007669"/>
    <property type="project" value="UniProtKB-KW"/>
</dbReference>
<protein>
    <submittedName>
        <fullName evidence="6">Alkyl hydroperoxide reductase/ Thiol specific antioxidant/ Mal allergen</fullName>
    </submittedName>
</protein>
<dbReference type="EMBL" id="CP001359">
    <property type="protein sequence ID" value="ACL65426.1"/>
    <property type="molecule type" value="Genomic_DNA"/>
</dbReference>
<evidence type="ECO:0000259" key="5">
    <source>
        <dbReference type="PROSITE" id="PS51352"/>
    </source>
</evidence>
<keyword evidence="2" id="KW-0201">Cytochrome c-type biogenesis</keyword>
<dbReference type="PANTHER" id="PTHR42852:SF6">
    <property type="entry name" value="THIOL:DISULFIDE INTERCHANGE PROTEIN DSBE"/>
    <property type="match status" value="1"/>
</dbReference>
<keyword evidence="3" id="KW-1015">Disulfide bond</keyword>
<keyword evidence="7" id="KW-1185">Reference proteome</keyword>
<accession>B8J8C7</accession>
<dbReference type="SUPFAM" id="SSF52833">
    <property type="entry name" value="Thioredoxin-like"/>
    <property type="match status" value="1"/>
</dbReference>